<feature type="domain" description="Tripeptidyl peptidase II C-terminal" evidence="13">
    <location>
        <begin position="936"/>
        <end position="995"/>
    </location>
</feature>
<protein>
    <recommendedName>
        <fullName evidence="4">Tripeptidyl-peptidase 2</fullName>
        <ecNumber evidence="3">3.4.14.10</ecNumber>
    </recommendedName>
    <alternativeName>
        <fullName evidence="9">Tripeptidyl aminopeptidase</fullName>
    </alternativeName>
</protein>
<dbReference type="PROSITE" id="PS51892">
    <property type="entry name" value="SUBTILASE"/>
    <property type="match status" value="1"/>
</dbReference>
<dbReference type="Gene3D" id="2.60.40.3170">
    <property type="match status" value="1"/>
</dbReference>
<dbReference type="InterPro" id="IPR022398">
    <property type="entry name" value="Peptidase_S8_His-AS"/>
</dbReference>
<evidence type="ECO:0000256" key="3">
    <source>
        <dbReference type="ARBA" id="ARBA00012462"/>
    </source>
</evidence>
<dbReference type="OrthoDB" id="10256524at2759"/>
<dbReference type="InterPro" id="IPR046940">
    <property type="entry name" value="TPPII_Ig-like_sf"/>
</dbReference>
<dbReference type="PANTHER" id="PTHR43806">
    <property type="entry name" value="PEPTIDASE S8"/>
    <property type="match status" value="1"/>
</dbReference>
<dbReference type="PANTHER" id="PTHR43806:SF14">
    <property type="entry name" value="TRIPEPTIDYL-PEPTIDASE 2"/>
    <property type="match status" value="1"/>
</dbReference>
<dbReference type="Proteomes" id="UP001153709">
    <property type="component" value="Chromosome 10"/>
</dbReference>
<dbReference type="Gene3D" id="1.25.40.710">
    <property type="match status" value="1"/>
</dbReference>
<dbReference type="InterPro" id="IPR000209">
    <property type="entry name" value="Peptidase_S8/S53_dom"/>
</dbReference>
<evidence type="ECO:0000256" key="4">
    <source>
        <dbReference type="ARBA" id="ARBA00020244"/>
    </source>
</evidence>
<sequence>MDGFITGLTGKKLQIPGTWSNPENTYRIGVKHAFDLYPDRLKDRVKAEYKKKSWELHHREILSEVSRNLSSFEAKHQNKTLIDVEKLEKENIETMQDILVNFDKKYNDVGPVYDCILFHNGQHWMCCVDTSDDGDLSKCPLLGEYSVTHEFAPLTETDNLNFSVNVHENGDVLELVGVCSSHGTHVASIATAYFPDSPEENGIAPGAQVVSLTIGDGRLGSMETGTALIRSMIKVIELKQTKNINIQVINMSYGEHAHWVDAGRIGDLINEIVNKYGITWVSSAGNHGPALNTISTPSDVVNEPIISVGAYVSPDMMLAEYAMRQKLPGTPYTWSSRGPTIDGGIGVHVCAPGGAITSVPNCTLRYSQLMNGTSMASPHAAGVVCVLLSGLTQQKIPFSPYIVRRALENTAKHLEGVEIPAQGSGLIQTEKAYDYLMNFHGESDRNIRFQVQCGSNNSKGIYIRSKVHTHSQSFKISVEPQFLNSEEVPAHDKIYYNQKFVLTCAAEYVSYPTHLDLSNVARMFAIKVDTSGLREGLHCTELNGYDVKCIEKGPLFKIPITIIQPIEVKAPKYQFSVNNVRFEPNTIKRHYITVPKTATWAVLKLLSDEDTGRFVIHASQLVPKQYCKALEINKTIAVTSKCETILNFPVREDLILELVIAKYWANVGEAHLDYSISFWGVKPNQPAVTMHSADGVYAVEVKTLQGEDIAPSINLKAAVQIVKPTEGKILPLTLRDVIPPSRQIYELVLVYNFNLTKQCEVSPNLSLLSQMLYESEFESQFWMLYDSNKQLLGCGDAYPDKYSVKLEKGDYTIRLQVRHDKRDYLEKLNDAPVLLVQKLSSQIVMDVYLSYTQALLCGKKAGVTNNSNPYIPIPLYIAPLSPDKYSSKSNNAAHYLTGTITYAKDELGKKADTYPFKYILTENTSKKSSSSNGNGSDKTKLEEFKEVMRDTKTQWLSKLDAASAEPIYTDLLRRYPDHVLINSVYLQVIDPLDKRVMPSLNQKTTSSVKDLDKVINVCNTALSGMDVNNILAFMAMKTDLRPDAVKIKNSMEQQKNIYLECIARKGIALCRLILCETEQAESNKEELSEVWKTLVKFVDPTDAKVLTSHVQYFAIWHAFLYNQYGRLLKHLLKMQEDKPTEEVEKKIIEFCEELKWTHIVKYLKRSLPSKFPSSYKPF</sequence>
<dbReference type="InterPro" id="IPR046939">
    <property type="entry name" value="TPPII_C_sf"/>
</dbReference>
<dbReference type="GO" id="GO:0006508">
    <property type="term" value="P:proteolysis"/>
    <property type="evidence" value="ECO:0007669"/>
    <property type="project" value="UniProtKB-KW"/>
</dbReference>
<dbReference type="GO" id="GO:0004177">
    <property type="term" value="F:aminopeptidase activity"/>
    <property type="evidence" value="ECO:0007669"/>
    <property type="project" value="UniProtKB-KW"/>
</dbReference>
<dbReference type="Pfam" id="PF21223">
    <property type="entry name" value="TPPII_Ig-like-1"/>
    <property type="match status" value="1"/>
</dbReference>
<keyword evidence="8" id="KW-0720">Serine protease</keyword>
<dbReference type="Pfam" id="PF00082">
    <property type="entry name" value="Peptidase_S8"/>
    <property type="match status" value="1"/>
</dbReference>
<comment type="similarity">
    <text evidence="2 10">Belongs to the peptidase S8 family.</text>
</comment>
<evidence type="ECO:0000259" key="15">
    <source>
        <dbReference type="Pfam" id="PF21316"/>
    </source>
</evidence>
<evidence type="ECO:0000259" key="12">
    <source>
        <dbReference type="Pfam" id="PF12580"/>
    </source>
</evidence>
<accession>A0A9N9SS54</accession>
<dbReference type="GO" id="GO:0008240">
    <property type="term" value="F:tripeptidyl-peptidase activity"/>
    <property type="evidence" value="ECO:0007669"/>
    <property type="project" value="UniProtKB-EC"/>
</dbReference>
<evidence type="ECO:0000256" key="8">
    <source>
        <dbReference type="ARBA" id="ARBA00022825"/>
    </source>
</evidence>
<dbReference type="InterPro" id="IPR022232">
    <property type="entry name" value="TPPII_C_art"/>
</dbReference>
<evidence type="ECO:0000256" key="10">
    <source>
        <dbReference type="PROSITE-ProRule" id="PRU01240"/>
    </source>
</evidence>
<evidence type="ECO:0000259" key="14">
    <source>
        <dbReference type="Pfam" id="PF21223"/>
    </source>
</evidence>
<dbReference type="InterPro" id="IPR022229">
    <property type="entry name" value="TPPII_Ig-like-2"/>
</dbReference>
<evidence type="ECO:0000259" key="11">
    <source>
        <dbReference type="Pfam" id="PF00082"/>
    </source>
</evidence>
<evidence type="ECO:0000313" key="17">
    <source>
        <dbReference type="Proteomes" id="UP001153709"/>
    </source>
</evidence>
<keyword evidence="5" id="KW-0031">Aminopeptidase</keyword>
<comment type="catalytic activity">
    <reaction evidence="1">
        <text>Release of an N-terminal tripeptide from a polypeptide.</text>
        <dbReference type="EC" id="3.4.14.10"/>
    </reaction>
</comment>
<organism evidence="16 17">
    <name type="scientific">Diabrotica balteata</name>
    <name type="common">Banded cucumber beetle</name>
    <dbReference type="NCBI Taxonomy" id="107213"/>
    <lineage>
        <taxon>Eukaryota</taxon>
        <taxon>Metazoa</taxon>
        <taxon>Ecdysozoa</taxon>
        <taxon>Arthropoda</taxon>
        <taxon>Hexapoda</taxon>
        <taxon>Insecta</taxon>
        <taxon>Pterygota</taxon>
        <taxon>Neoptera</taxon>
        <taxon>Endopterygota</taxon>
        <taxon>Coleoptera</taxon>
        <taxon>Polyphaga</taxon>
        <taxon>Cucujiformia</taxon>
        <taxon>Chrysomeloidea</taxon>
        <taxon>Chrysomelidae</taxon>
        <taxon>Galerucinae</taxon>
        <taxon>Diabroticina</taxon>
        <taxon>Diabroticites</taxon>
        <taxon>Diabrotica</taxon>
    </lineage>
</organism>
<dbReference type="GO" id="GO:0005829">
    <property type="term" value="C:cytosol"/>
    <property type="evidence" value="ECO:0007669"/>
    <property type="project" value="TreeGrafter"/>
</dbReference>
<evidence type="ECO:0000256" key="6">
    <source>
        <dbReference type="ARBA" id="ARBA00022670"/>
    </source>
</evidence>
<keyword evidence="7" id="KW-0378">Hydrolase</keyword>
<dbReference type="PROSITE" id="PS00137">
    <property type="entry name" value="SUBTILASE_HIS"/>
    <property type="match status" value="1"/>
</dbReference>
<dbReference type="PRINTS" id="PR00723">
    <property type="entry name" value="SUBTILISIN"/>
</dbReference>
<keyword evidence="17" id="KW-1185">Reference proteome</keyword>
<evidence type="ECO:0000313" key="16">
    <source>
        <dbReference type="EMBL" id="CAG9828188.1"/>
    </source>
</evidence>
<dbReference type="InterPro" id="IPR015500">
    <property type="entry name" value="Peptidase_S8_subtilisin-rel"/>
</dbReference>
<feature type="domain" description="Tripeptidyl-peptidase II first Ig-like" evidence="14">
    <location>
        <begin position="447"/>
        <end position="563"/>
    </location>
</feature>
<evidence type="ECO:0000256" key="7">
    <source>
        <dbReference type="ARBA" id="ARBA00022801"/>
    </source>
</evidence>
<feature type="domain" description="Peptidase S8/S53" evidence="11">
    <location>
        <begin position="168"/>
        <end position="414"/>
    </location>
</feature>
<evidence type="ECO:0000256" key="2">
    <source>
        <dbReference type="ARBA" id="ARBA00011073"/>
    </source>
</evidence>
<dbReference type="InterPro" id="IPR023828">
    <property type="entry name" value="Peptidase_S8_Ser-AS"/>
</dbReference>
<dbReference type="EMBL" id="OU898285">
    <property type="protein sequence ID" value="CAG9828188.1"/>
    <property type="molecule type" value="Genomic_DNA"/>
</dbReference>
<dbReference type="Pfam" id="PF21316">
    <property type="entry name" value="TPPII_GBD"/>
    <property type="match status" value="1"/>
</dbReference>
<dbReference type="Gene3D" id="6.10.250.3080">
    <property type="match status" value="1"/>
</dbReference>
<dbReference type="FunFam" id="3.40.50.200:FF:000003">
    <property type="entry name" value="Tripeptidyl peptidase 2"/>
    <property type="match status" value="1"/>
</dbReference>
<dbReference type="InterPro" id="IPR048384">
    <property type="entry name" value="TPPII_GBD"/>
</dbReference>
<dbReference type="PROSITE" id="PS00138">
    <property type="entry name" value="SUBTILASE_SER"/>
    <property type="match status" value="1"/>
</dbReference>
<dbReference type="AlphaFoldDB" id="A0A9N9SS54"/>
<proteinExistence type="inferred from homology"/>
<dbReference type="Pfam" id="PF12580">
    <property type="entry name" value="TPPII"/>
    <property type="match status" value="1"/>
</dbReference>
<name>A0A9N9SS54_DIABA</name>
<evidence type="ECO:0000256" key="9">
    <source>
        <dbReference type="ARBA" id="ARBA00032232"/>
    </source>
</evidence>
<keyword evidence="6" id="KW-0645">Protease</keyword>
<dbReference type="Gene3D" id="3.40.50.200">
    <property type="entry name" value="Peptidase S8/S53 domain"/>
    <property type="match status" value="1"/>
</dbReference>
<feature type="domain" description="Tripeptidyl-peptidase II galactose-binding" evidence="15">
    <location>
        <begin position="582"/>
        <end position="668"/>
    </location>
</feature>
<evidence type="ECO:0000259" key="13">
    <source>
        <dbReference type="Pfam" id="PF12583"/>
    </source>
</evidence>
<dbReference type="EC" id="3.4.14.10" evidence="3"/>
<dbReference type="Pfam" id="PF12583">
    <property type="entry name" value="TPPII_C"/>
    <property type="match status" value="1"/>
</dbReference>
<dbReference type="GO" id="GO:0004252">
    <property type="term" value="F:serine-type endopeptidase activity"/>
    <property type="evidence" value="ECO:0007669"/>
    <property type="project" value="InterPro"/>
</dbReference>
<dbReference type="InterPro" id="IPR050131">
    <property type="entry name" value="Peptidase_S8_subtilisin-like"/>
</dbReference>
<dbReference type="InterPro" id="IPR036852">
    <property type="entry name" value="Peptidase_S8/S53_dom_sf"/>
</dbReference>
<dbReference type="InterPro" id="IPR048383">
    <property type="entry name" value="TPPII_Ig-like-1"/>
</dbReference>
<evidence type="ECO:0000256" key="5">
    <source>
        <dbReference type="ARBA" id="ARBA00022438"/>
    </source>
</evidence>
<feature type="domain" description="Tripeptidyl peptidase II second Ig-like" evidence="12">
    <location>
        <begin position="703"/>
        <end position="888"/>
    </location>
</feature>
<comment type="caution">
    <text evidence="10">Lacks conserved residue(s) required for the propagation of feature annotation.</text>
</comment>
<evidence type="ECO:0000256" key="1">
    <source>
        <dbReference type="ARBA" id="ARBA00001910"/>
    </source>
</evidence>
<reference evidence="16" key="1">
    <citation type="submission" date="2022-01" db="EMBL/GenBank/DDBJ databases">
        <authorList>
            <person name="King R."/>
        </authorList>
    </citation>
    <scope>NUCLEOTIDE SEQUENCE</scope>
</reference>
<gene>
    <name evidence="16" type="ORF">DIABBA_LOCUS2123</name>
</gene>
<dbReference type="SUPFAM" id="SSF52743">
    <property type="entry name" value="Subtilisin-like"/>
    <property type="match status" value="1"/>
</dbReference>